<dbReference type="NCBIfam" id="NF038403">
    <property type="entry name" value="perm_prefix_1"/>
    <property type="match status" value="1"/>
</dbReference>
<feature type="transmembrane region" description="Helical" evidence="1">
    <location>
        <begin position="242"/>
        <end position="263"/>
    </location>
</feature>
<feature type="transmembrane region" description="Helical" evidence="1">
    <location>
        <begin position="89"/>
        <end position="110"/>
    </location>
</feature>
<keyword evidence="1" id="KW-0472">Membrane</keyword>
<dbReference type="AlphaFoldDB" id="A0A2T0VDS3"/>
<dbReference type="OrthoDB" id="3171769at2"/>
<sequence length="330" mass="36449">MPSLTDRYVFTVLRHIPEPQRADLDKELRSSIADLVDAHVGSGATQGEAEDLALRELGDPDRFAAGVTNRPQHLIGPESFPSWWRLLRFLLALITPIAAVAHALVLVATGEVIGTVIAGLITTAFGVSIQIAFWVTLVFVILERTENPRHPNWQAQWTPDQLPEYAHDRRTAGDLAAELVWIGILAALLLGQQFWSFSVLQGERVPVLAPAEWSFWWPYLLVILALDAAFAIWVWRRGWSWLAAGINVLLGLAGAIPLIWLALEQRIWNPEFFSSLNWTPTEFGTTDVITAATVTVVLGIFIWDSVDGILKARRAQTGAPSKVSGTGVRV</sequence>
<reference evidence="2 3" key="1">
    <citation type="submission" date="2018-03" db="EMBL/GenBank/DDBJ databases">
        <title>Genomic Encyclopedia of Type Strains, Phase III (KMG-III): the genomes of soil and plant-associated and newly described type strains.</title>
        <authorList>
            <person name="Whitman W."/>
        </authorList>
    </citation>
    <scope>NUCLEOTIDE SEQUENCE [LARGE SCALE GENOMIC DNA]</scope>
    <source>
        <strain evidence="2 3">CGMCC 1.12484</strain>
    </source>
</reference>
<keyword evidence="3" id="KW-1185">Reference proteome</keyword>
<accession>A0A2T0VDS3</accession>
<organism evidence="2 3">
    <name type="scientific">Glaciihabitans tibetensis</name>
    <dbReference type="NCBI Taxonomy" id="1266600"/>
    <lineage>
        <taxon>Bacteria</taxon>
        <taxon>Bacillati</taxon>
        <taxon>Actinomycetota</taxon>
        <taxon>Actinomycetes</taxon>
        <taxon>Micrococcales</taxon>
        <taxon>Microbacteriaceae</taxon>
        <taxon>Glaciihabitans</taxon>
    </lineage>
</organism>
<proteinExistence type="predicted"/>
<protein>
    <submittedName>
        <fullName evidence="2">Uncharacterized protein</fullName>
    </submittedName>
</protein>
<dbReference type="InterPro" id="IPR047928">
    <property type="entry name" value="Perm_prefix_1"/>
</dbReference>
<feature type="transmembrane region" description="Helical" evidence="1">
    <location>
        <begin position="175"/>
        <end position="195"/>
    </location>
</feature>
<evidence type="ECO:0000256" key="1">
    <source>
        <dbReference type="SAM" id="Phobius"/>
    </source>
</evidence>
<dbReference type="RefSeq" id="WP_146134364.1">
    <property type="nucleotide sequence ID" value="NZ_PVTL01000004.1"/>
</dbReference>
<keyword evidence="1" id="KW-0812">Transmembrane</keyword>
<name>A0A2T0VDS3_9MICO</name>
<evidence type="ECO:0000313" key="2">
    <source>
        <dbReference type="EMBL" id="PRY68329.1"/>
    </source>
</evidence>
<evidence type="ECO:0000313" key="3">
    <source>
        <dbReference type="Proteomes" id="UP000237983"/>
    </source>
</evidence>
<dbReference type="EMBL" id="PVTL01000004">
    <property type="protein sequence ID" value="PRY68329.1"/>
    <property type="molecule type" value="Genomic_DNA"/>
</dbReference>
<keyword evidence="1" id="KW-1133">Transmembrane helix</keyword>
<feature type="transmembrane region" description="Helical" evidence="1">
    <location>
        <begin position="283"/>
        <end position="303"/>
    </location>
</feature>
<feature type="transmembrane region" description="Helical" evidence="1">
    <location>
        <begin position="215"/>
        <end position="235"/>
    </location>
</feature>
<comment type="caution">
    <text evidence="2">The sequence shown here is derived from an EMBL/GenBank/DDBJ whole genome shotgun (WGS) entry which is preliminary data.</text>
</comment>
<feature type="transmembrane region" description="Helical" evidence="1">
    <location>
        <begin position="116"/>
        <end position="142"/>
    </location>
</feature>
<gene>
    <name evidence="2" type="ORF">B0I08_10431</name>
</gene>
<dbReference type="Proteomes" id="UP000237983">
    <property type="component" value="Unassembled WGS sequence"/>
</dbReference>